<organism evidence="3 4">
    <name type="scientific">Roseimaritima ulvae</name>
    <dbReference type="NCBI Taxonomy" id="980254"/>
    <lineage>
        <taxon>Bacteria</taxon>
        <taxon>Pseudomonadati</taxon>
        <taxon>Planctomycetota</taxon>
        <taxon>Planctomycetia</taxon>
        <taxon>Pirellulales</taxon>
        <taxon>Pirellulaceae</taxon>
        <taxon>Roseimaritima</taxon>
    </lineage>
</organism>
<evidence type="ECO:0000313" key="3">
    <source>
        <dbReference type="EMBL" id="QEG40171.1"/>
    </source>
</evidence>
<keyword evidence="4" id="KW-1185">Reference proteome</keyword>
<evidence type="ECO:0000256" key="2">
    <source>
        <dbReference type="SAM" id="Phobius"/>
    </source>
</evidence>
<keyword evidence="2" id="KW-0812">Transmembrane</keyword>
<reference evidence="3 4" key="1">
    <citation type="submission" date="2019-08" db="EMBL/GenBank/DDBJ databases">
        <title>Deep-cultivation of Planctomycetes and their phenomic and genomic characterization uncovers novel biology.</title>
        <authorList>
            <person name="Wiegand S."/>
            <person name="Jogler M."/>
            <person name="Boedeker C."/>
            <person name="Pinto D."/>
            <person name="Vollmers J."/>
            <person name="Rivas-Marin E."/>
            <person name="Kohn T."/>
            <person name="Peeters S.H."/>
            <person name="Heuer A."/>
            <person name="Rast P."/>
            <person name="Oberbeckmann S."/>
            <person name="Bunk B."/>
            <person name="Jeske O."/>
            <person name="Meyerdierks A."/>
            <person name="Storesund J.E."/>
            <person name="Kallscheuer N."/>
            <person name="Luecker S."/>
            <person name="Lage O.M."/>
            <person name="Pohl T."/>
            <person name="Merkel B.J."/>
            <person name="Hornburger P."/>
            <person name="Mueller R.-W."/>
            <person name="Bruemmer F."/>
            <person name="Labrenz M."/>
            <person name="Spormann A.M."/>
            <person name="Op den Camp H."/>
            <person name="Overmann J."/>
            <person name="Amann R."/>
            <person name="Jetten M.S.M."/>
            <person name="Mascher T."/>
            <person name="Medema M.H."/>
            <person name="Devos D.P."/>
            <person name="Kaster A.-K."/>
            <person name="Ovreas L."/>
            <person name="Rohde M."/>
            <person name="Galperin M.Y."/>
            <person name="Jogler C."/>
        </authorList>
    </citation>
    <scope>NUCLEOTIDE SEQUENCE [LARGE SCALE GENOMIC DNA]</scope>
    <source>
        <strain evidence="3 4">UC8</strain>
    </source>
</reference>
<proteinExistence type="predicted"/>
<feature type="region of interest" description="Disordered" evidence="1">
    <location>
        <begin position="97"/>
        <end position="125"/>
    </location>
</feature>
<feature type="transmembrane region" description="Helical" evidence="2">
    <location>
        <begin position="35"/>
        <end position="53"/>
    </location>
</feature>
<dbReference type="EMBL" id="CP042914">
    <property type="protein sequence ID" value="QEG40171.1"/>
    <property type="molecule type" value="Genomic_DNA"/>
</dbReference>
<sequence>MLIRKYFRVPYFVNLTLLYALLLVPVWIRYDTNMWLLIVGTILVLLASLIPLLTDSREEAMNGSNFEHSAPAHILLVLLYLTIPAFNAAVDARSRLQERQNNPMQPSGEVGRFEMESQPSPPADG</sequence>
<dbReference type="Proteomes" id="UP000325286">
    <property type="component" value="Chromosome"/>
</dbReference>
<dbReference type="AlphaFoldDB" id="A0A5B9R1T2"/>
<feature type="transmembrane region" description="Helical" evidence="2">
    <location>
        <begin position="73"/>
        <end position="90"/>
    </location>
</feature>
<keyword evidence="2" id="KW-1133">Transmembrane helix</keyword>
<protein>
    <recommendedName>
        <fullName evidence="5">Transmembrane protein</fullName>
    </recommendedName>
</protein>
<evidence type="ECO:0000256" key="1">
    <source>
        <dbReference type="SAM" id="MobiDB-lite"/>
    </source>
</evidence>
<evidence type="ECO:0000313" key="4">
    <source>
        <dbReference type="Proteomes" id="UP000325286"/>
    </source>
</evidence>
<evidence type="ECO:0008006" key="5">
    <source>
        <dbReference type="Google" id="ProtNLM"/>
    </source>
</evidence>
<name>A0A5B9R1T2_9BACT</name>
<accession>A0A5B9R1T2</accession>
<dbReference type="KEGG" id="rul:UC8_21770"/>
<feature type="transmembrane region" description="Helical" evidence="2">
    <location>
        <begin position="6"/>
        <end position="28"/>
    </location>
</feature>
<keyword evidence="2" id="KW-0472">Membrane</keyword>
<gene>
    <name evidence="3" type="ORF">UC8_21770</name>
</gene>